<dbReference type="CDD" id="cd08054">
    <property type="entry name" value="gp6"/>
    <property type="match status" value="1"/>
</dbReference>
<evidence type="ECO:0000313" key="2">
    <source>
        <dbReference type="Proteomes" id="UP001228139"/>
    </source>
</evidence>
<keyword evidence="2" id="KW-1185">Reference proteome</keyword>
<sequence length="109" mass="12670">MLLTLEEIKMQCRLESDFNEEDRLLELLALAAEAKATTYLNRNLYETVADRPDLDPDGMVITEDIRLGLLMLVSHWYENRSSVTEIEKTETPMAFYFLLQPRRLPVSGF</sequence>
<dbReference type="Proteomes" id="UP001228139">
    <property type="component" value="Chromosome"/>
</dbReference>
<dbReference type="Gene3D" id="1.10.3230.30">
    <property type="entry name" value="Phage gp6-like head-tail connector protein"/>
    <property type="match status" value="1"/>
</dbReference>
<dbReference type="Pfam" id="PF05135">
    <property type="entry name" value="Phage_connect_1"/>
    <property type="match status" value="1"/>
</dbReference>
<evidence type="ECO:0000313" key="1">
    <source>
        <dbReference type="EMBL" id="WLS77215.1"/>
    </source>
</evidence>
<name>A0AA50DFL3_9GAMM</name>
<dbReference type="InterPro" id="IPR006450">
    <property type="entry name" value="Phage_HK97_gp6-like"/>
</dbReference>
<dbReference type="InterPro" id="IPR021146">
    <property type="entry name" value="Phage_gp6-like_head-tail"/>
</dbReference>
<gene>
    <name evidence="1" type="ORF">Q3V30_12010</name>
</gene>
<dbReference type="KEGG" id="epi:Q3V30_12010"/>
<protein>
    <submittedName>
        <fullName evidence="1">Head-tail connector protein</fullName>
    </submittedName>
</protein>
<dbReference type="EMBL" id="CP132353">
    <property type="protein sequence ID" value="WLS77215.1"/>
    <property type="molecule type" value="Genomic_DNA"/>
</dbReference>
<dbReference type="RefSeq" id="WP_306205935.1">
    <property type="nucleotide sequence ID" value="NZ_CP132353.1"/>
</dbReference>
<proteinExistence type="predicted"/>
<accession>A0AA50DFL3</accession>
<dbReference type="AlphaFoldDB" id="A0AA50DFL3"/>
<dbReference type="NCBIfam" id="TIGR01560">
    <property type="entry name" value="put_DNA_pack"/>
    <property type="match status" value="1"/>
</dbReference>
<organism evidence="1 2">
    <name type="scientific">Erwinia pyri</name>
    <dbReference type="NCBI Taxonomy" id="3062598"/>
    <lineage>
        <taxon>Bacteria</taxon>
        <taxon>Pseudomonadati</taxon>
        <taxon>Pseudomonadota</taxon>
        <taxon>Gammaproteobacteria</taxon>
        <taxon>Enterobacterales</taxon>
        <taxon>Erwiniaceae</taxon>
        <taxon>Erwinia</taxon>
    </lineage>
</organism>
<reference evidence="1 2" key="1">
    <citation type="submission" date="2023-07" db="EMBL/GenBank/DDBJ databases">
        <title>Pathogenic bacteria of pear tree diseases.</title>
        <authorList>
            <person name="Zhang Z."/>
            <person name="He L."/>
            <person name="Huang R."/>
        </authorList>
    </citation>
    <scope>NUCLEOTIDE SEQUENCE [LARGE SCALE GENOMIC DNA]</scope>
    <source>
        <strain evidence="1 2">DE2</strain>
    </source>
</reference>